<dbReference type="InterPro" id="IPR000719">
    <property type="entry name" value="Prot_kinase_dom"/>
</dbReference>
<evidence type="ECO:0000256" key="13">
    <source>
        <dbReference type="SAM" id="MobiDB-lite"/>
    </source>
</evidence>
<sequence length="979" mass="109921">MVLTTSLSPKHSSVLPPQRGTTLPPNLTLNDEPQNNHSHPKATRSHTLPNHRVVQALNKFNKQQLNLQSAGDFPLVSRNTPTSLSILSLPNSDNEALNFENRPHTEVSFIAEKYISLSRGLQCTLGGGLPYHQAFSLSDFSALHLTEDAIHLSLSSTPSPIGAVTPVDEASSPRLSPQKFELDYHLAYREGALARGVAGNVGIMDSFLGCFKPFVNFIGKTKPAELEDQSDNWEIPFESISDLEWLGSGAQGAVFVGRWKTELVAVKKVKEVAETNIHHLRKLNHPNIVQFRGVSTQNPCYCIIMEYCPHGPLFNFLREEKDRVPPKRLVDWTRQVASGMKYLHDHKIIHRDLKSPNILIGRNEIIKISDFGTSRAWGGDQSTCMSFAGTVAWMAPEVIRNEPCNEKVDIWSFGVCLWELLTCEIPYKNVDSSAIIWGVGSNSLQLPVPSSCPDGFKLLVKQCWAPKPRNRPSFKHILMHLDIAAVEILSFKQEDYFRTQQSWKREVWEHNERMKGEDVSMPIVGQDALVKKRKQELKHAQDVKELYERKLKKVNDLYMELSAWKLRLEEAERNLARRERQINNHGSKAHYKKKHKPFSMKTPDRFHKRPSRSLSTNRSRKSSPSTPEVLSTSPESPFKIPPPTMLLGHQYPNPCSTHHLGSMDGCDPSIVMNPRSLPHDAMVTKMNKNLVNDDTKQYHPTAEKLKVRRPRHRRSGSHGSSNFNSLTGPSPQNSPHGERRTSCYASPRLSHRSPSVQSDLVDGIATPNLGLVPSPLSLPGNNANCPNNNLALRNDVVRFDDEEARRESTDSGEDNEEQPSGEREVGRGRESGNDSDLDNPRFMLRRRSTIRRPIRAKHAHSVVSMQSISTISSGEGNLTEYPCSSQRSTLESNQDIVERLEAMNTRFDFDSVGAAQPRTSTNCQSEEGPSAHILHQYQVPELIDDQDEDGSDDNTLQNDLSIVDVPNANLLPSMTSILE</sequence>
<dbReference type="SUPFAM" id="SSF56112">
    <property type="entry name" value="Protein kinase-like (PK-like)"/>
    <property type="match status" value="1"/>
</dbReference>
<gene>
    <name evidence="15" type="ORF">TCAL_11510</name>
</gene>
<comment type="catalytic activity">
    <reaction evidence="8">
        <text>L-threonyl-[protein] + ATP = O-phospho-L-threonyl-[protein] + ADP + H(+)</text>
        <dbReference type="Rhea" id="RHEA:46608"/>
        <dbReference type="Rhea" id="RHEA-COMP:11060"/>
        <dbReference type="Rhea" id="RHEA-COMP:11605"/>
        <dbReference type="ChEBI" id="CHEBI:15378"/>
        <dbReference type="ChEBI" id="CHEBI:30013"/>
        <dbReference type="ChEBI" id="CHEBI:30616"/>
        <dbReference type="ChEBI" id="CHEBI:61977"/>
        <dbReference type="ChEBI" id="CHEBI:456216"/>
        <dbReference type="EC" id="2.7.11.25"/>
    </reaction>
</comment>
<dbReference type="Gene3D" id="1.10.510.10">
    <property type="entry name" value="Transferase(Phosphotransferase) domain 1"/>
    <property type="match status" value="1"/>
</dbReference>
<keyword evidence="16" id="KW-1185">Reference proteome</keyword>
<evidence type="ECO:0000256" key="4">
    <source>
        <dbReference type="ARBA" id="ARBA00022679"/>
    </source>
</evidence>
<feature type="compositionally biased region" description="Basic and acidic residues" evidence="13">
    <location>
        <begin position="820"/>
        <end position="832"/>
    </location>
</feature>
<evidence type="ECO:0000256" key="6">
    <source>
        <dbReference type="ARBA" id="ARBA00022777"/>
    </source>
</evidence>
<keyword evidence="3" id="KW-0723">Serine/threonine-protein kinase</keyword>
<dbReference type="STRING" id="6832.A0A553N9R3"/>
<feature type="compositionally biased region" description="Basic residues" evidence="13">
    <location>
        <begin position="706"/>
        <end position="716"/>
    </location>
</feature>
<feature type="region of interest" description="Disordered" evidence="13">
    <location>
        <begin position="1"/>
        <end position="47"/>
    </location>
</feature>
<dbReference type="GO" id="GO:0004709">
    <property type="term" value="F:MAP kinase kinase kinase activity"/>
    <property type="evidence" value="ECO:0007669"/>
    <property type="project" value="UniProtKB-EC"/>
</dbReference>
<comment type="similarity">
    <text evidence="1">Belongs to the protein kinase superfamily. STE Ser/Thr protein kinase family. MAP kinase kinase kinase subfamily.</text>
</comment>
<proteinExistence type="inferred from homology"/>
<feature type="region of interest" description="Disordered" evidence="13">
    <location>
        <begin position="794"/>
        <end position="847"/>
    </location>
</feature>
<dbReference type="InterPro" id="IPR008271">
    <property type="entry name" value="Ser/Thr_kinase_AS"/>
</dbReference>
<dbReference type="EC" id="2.7.11.25" evidence="2"/>
<dbReference type="PANTHER" id="PTHR44329">
    <property type="entry name" value="SERINE/THREONINE-PROTEIN KINASE TNNI3K-RELATED"/>
    <property type="match status" value="1"/>
</dbReference>
<feature type="compositionally biased region" description="Basic and acidic residues" evidence="13">
    <location>
        <begin position="691"/>
        <end position="705"/>
    </location>
</feature>
<evidence type="ECO:0000256" key="7">
    <source>
        <dbReference type="ARBA" id="ARBA00022840"/>
    </source>
</evidence>
<feature type="compositionally biased region" description="Basic residues" evidence="13">
    <location>
        <begin position="587"/>
        <end position="598"/>
    </location>
</feature>
<feature type="region of interest" description="Disordered" evidence="13">
    <location>
        <begin position="579"/>
        <end position="645"/>
    </location>
</feature>
<dbReference type="FunFam" id="1.10.510.10:FF:000087">
    <property type="entry name" value="Mitogen-activated protein kinase kinase kinase 12"/>
    <property type="match status" value="1"/>
</dbReference>
<feature type="compositionally biased region" description="Basic and acidic residues" evidence="13">
    <location>
        <begin position="795"/>
        <end position="809"/>
    </location>
</feature>
<evidence type="ECO:0000256" key="2">
    <source>
        <dbReference type="ARBA" id="ARBA00012406"/>
    </source>
</evidence>
<evidence type="ECO:0000313" key="15">
    <source>
        <dbReference type="EMBL" id="TRY62180.1"/>
    </source>
</evidence>
<keyword evidence="7" id="KW-0067">ATP-binding</keyword>
<dbReference type="PRINTS" id="PR00109">
    <property type="entry name" value="TYRKINASE"/>
</dbReference>
<feature type="compositionally biased region" description="Polar residues" evidence="13">
    <location>
        <begin position="19"/>
        <end position="37"/>
    </location>
</feature>
<dbReference type="PANTHER" id="PTHR44329:SF304">
    <property type="entry name" value="MITOGEN-ACTIVATED PROTEIN KINASE KINASE KINASE 13-LIKE ISOFORM X1"/>
    <property type="match status" value="1"/>
</dbReference>
<comment type="catalytic activity">
    <reaction evidence="9">
        <text>L-seryl-[protein] + ATP = O-phospho-L-seryl-[protein] + ADP + H(+)</text>
        <dbReference type="Rhea" id="RHEA:17989"/>
        <dbReference type="Rhea" id="RHEA-COMP:9863"/>
        <dbReference type="Rhea" id="RHEA-COMP:11604"/>
        <dbReference type="ChEBI" id="CHEBI:15378"/>
        <dbReference type="ChEBI" id="CHEBI:29999"/>
        <dbReference type="ChEBI" id="CHEBI:30616"/>
        <dbReference type="ChEBI" id="CHEBI:83421"/>
        <dbReference type="ChEBI" id="CHEBI:456216"/>
        <dbReference type="EC" id="2.7.11.25"/>
    </reaction>
</comment>
<dbReference type="PROSITE" id="PS00108">
    <property type="entry name" value="PROTEIN_KINASE_ST"/>
    <property type="match status" value="1"/>
</dbReference>
<evidence type="ECO:0000256" key="3">
    <source>
        <dbReference type="ARBA" id="ARBA00022527"/>
    </source>
</evidence>
<feature type="compositionally biased region" description="Polar residues" evidence="13">
    <location>
        <begin position="726"/>
        <end position="735"/>
    </location>
</feature>
<accession>A0A553N9R3</accession>
<dbReference type="Gene3D" id="3.30.200.20">
    <property type="entry name" value="Phosphorylase Kinase, domain 1"/>
    <property type="match status" value="1"/>
</dbReference>
<evidence type="ECO:0000313" key="16">
    <source>
        <dbReference type="Proteomes" id="UP000318571"/>
    </source>
</evidence>
<feature type="compositionally biased region" description="Polar residues" evidence="13">
    <location>
        <begin position="1"/>
        <end position="11"/>
    </location>
</feature>
<dbReference type="EMBL" id="VCGU01000459">
    <property type="protein sequence ID" value="TRY62180.1"/>
    <property type="molecule type" value="Genomic_DNA"/>
</dbReference>
<evidence type="ECO:0000256" key="12">
    <source>
        <dbReference type="ARBA" id="ARBA00080806"/>
    </source>
</evidence>
<dbReference type="InterPro" id="IPR051681">
    <property type="entry name" value="Ser/Thr_Kinases-Pseudokinases"/>
</dbReference>
<name>A0A553N9R3_TIGCA</name>
<evidence type="ECO:0000259" key="14">
    <source>
        <dbReference type="PROSITE" id="PS50011"/>
    </source>
</evidence>
<dbReference type="AlphaFoldDB" id="A0A553N9R3"/>
<feature type="compositionally biased region" description="Acidic residues" evidence="13">
    <location>
        <begin position="810"/>
        <end position="819"/>
    </location>
</feature>
<evidence type="ECO:0000256" key="5">
    <source>
        <dbReference type="ARBA" id="ARBA00022741"/>
    </source>
</evidence>
<evidence type="ECO:0000256" key="9">
    <source>
        <dbReference type="ARBA" id="ARBA00048329"/>
    </source>
</evidence>
<reference evidence="15 16" key="1">
    <citation type="journal article" date="2018" name="Nat. Ecol. Evol.">
        <title>Genomic signatures of mitonuclear coevolution across populations of Tigriopus californicus.</title>
        <authorList>
            <person name="Barreto F.S."/>
            <person name="Watson E.T."/>
            <person name="Lima T.G."/>
            <person name="Willett C.S."/>
            <person name="Edmands S."/>
            <person name="Li W."/>
            <person name="Burton R.S."/>
        </authorList>
    </citation>
    <scope>NUCLEOTIDE SEQUENCE [LARGE SCALE GENOMIC DNA]</scope>
    <source>
        <strain evidence="15 16">San Diego</strain>
    </source>
</reference>
<dbReference type="SMART" id="SM00220">
    <property type="entry name" value="S_TKc"/>
    <property type="match status" value="1"/>
</dbReference>
<dbReference type="PROSITE" id="PS50011">
    <property type="entry name" value="PROTEIN_KINASE_DOM"/>
    <property type="match status" value="1"/>
</dbReference>
<keyword evidence="6" id="KW-0418">Kinase</keyword>
<feature type="compositionally biased region" description="Polar residues" evidence="13">
    <location>
        <begin position="612"/>
        <end position="635"/>
    </location>
</feature>
<organism evidence="15 16">
    <name type="scientific">Tigriopus californicus</name>
    <name type="common">Marine copepod</name>
    <dbReference type="NCBI Taxonomy" id="6832"/>
    <lineage>
        <taxon>Eukaryota</taxon>
        <taxon>Metazoa</taxon>
        <taxon>Ecdysozoa</taxon>
        <taxon>Arthropoda</taxon>
        <taxon>Crustacea</taxon>
        <taxon>Multicrustacea</taxon>
        <taxon>Hexanauplia</taxon>
        <taxon>Copepoda</taxon>
        <taxon>Harpacticoida</taxon>
        <taxon>Harpacticidae</taxon>
        <taxon>Tigriopus</taxon>
    </lineage>
</organism>
<dbReference type="Proteomes" id="UP000318571">
    <property type="component" value="Chromosome 8"/>
</dbReference>
<dbReference type="Pfam" id="PF07714">
    <property type="entry name" value="PK_Tyr_Ser-Thr"/>
    <property type="match status" value="1"/>
</dbReference>
<keyword evidence="5" id="KW-0547">Nucleotide-binding</keyword>
<dbReference type="GO" id="GO:0005737">
    <property type="term" value="C:cytoplasm"/>
    <property type="evidence" value="ECO:0007669"/>
    <property type="project" value="TreeGrafter"/>
</dbReference>
<feature type="domain" description="Protein kinase" evidence="14">
    <location>
        <begin position="240"/>
        <end position="483"/>
    </location>
</feature>
<evidence type="ECO:0000256" key="10">
    <source>
        <dbReference type="ARBA" id="ARBA00074193"/>
    </source>
</evidence>
<dbReference type="GO" id="GO:0006950">
    <property type="term" value="P:response to stress"/>
    <property type="evidence" value="ECO:0007669"/>
    <property type="project" value="UniProtKB-ARBA"/>
</dbReference>
<dbReference type="InterPro" id="IPR011009">
    <property type="entry name" value="Kinase-like_dom_sf"/>
</dbReference>
<evidence type="ECO:0000256" key="8">
    <source>
        <dbReference type="ARBA" id="ARBA00047559"/>
    </source>
</evidence>
<dbReference type="InterPro" id="IPR001245">
    <property type="entry name" value="Ser-Thr/Tyr_kinase_cat_dom"/>
</dbReference>
<comment type="caution">
    <text evidence="15">The sequence shown here is derived from an EMBL/GenBank/DDBJ whole genome shotgun (WGS) entry which is preliminary data.</text>
</comment>
<keyword evidence="4" id="KW-0808">Transferase</keyword>
<feature type="region of interest" description="Disordered" evidence="13">
    <location>
        <begin position="690"/>
        <end position="761"/>
    </location>
</feature>
<evidence type="ECO:0000256" key="11">
    <source>
        <dbReference type="ARBA" id="ARBA00077446"/>
    </source>
</evidence>
<protein>
    <recommendedName>
        <fullName evidence="10">Mitogen-activated protein kinase kinase kinase dlk-1</fullName>
        <ecNumber evidence="2">2.7.11.25</ecNumber>
    </recommendedName>
    <alternativeName>
        <fullName evidence="12">DAP kinase-like kinase</fullName>
    </alternativeName>
    <alternativeName>
        <fullName evidence="11">Death-associated protein kinase-like kinase</fullName>
    </alternativeName>
</protein>
<evidence type="ECO:0000256" key="1">
    <source>
        <dbReference type="ARBA" id="ARBA00006529"/>
    </source>
</evidence>
<dbReference type="GO" id="GO:0005524">
    <property type="term" value="F:ATP binding"/>
    <property type="evidence" value="ECO:0007669"/>
    <property type="project" value="UniProtKB-KW"/>
</dbReference>